<evidence type="ECO:0008006" key="3">
    <source>
        <dbReference type="Google" id="ProtNLM"/>
    </source>
</evidence>
<keyword evidence="2" id="KW-1185">Reference proteome</keyword>
<reference evidence="1 2" key="1">
    <citation type="submission" date="2014-06" db="EMBL/GenBank/DDBJ databases">
        <title>The genome of the endonuclear symbiont Nucleicultrix amoebiphila.</title>
        <authorList>
            <person name="Schulz F."/>
            <person name="Horn M."/>
        </authorList>
    </citation>
    <scope>NUCLEOTIDE SEQUENCE [LARGE SCALE GENOMIC DNA]</scope>
    <source>
        <strain evidence="1 2">FS5</strain>
    </source>
</reference>
<name>A0A1W6N3T9_9PROT</name>
<dbReference type="STRING" id="1414854.GQ61_03400"/>
<dbReference type="Proteomes" id="UP000237351">
    <property type="component" value="Chromosome"/>
</dbReference>
<sequence length="108" mass="11848">MVAMVNTDFKNNPIPLLAMGGNSAQAKQTAEKLAGVFFSQVVNECLKEDEPLGGFGEQMVRSFFNEILGEKLAESGAARDLTGAIERQILHLQETSSPLNLMEKRYES</sequence>
<gene>
    <name evidence="1" type="ORF">GQ61_03400</name>
</gene>
<evidence type="ECO:0000313" key="2">
    <source>
        <dbReference type="Proteomes" id="UP000237351"/>
    </source>
</evidence>
<dbReference type="RefSeq" id="WP_085783948.1">
    <property type="nucleotide sequence ID" value="NZ_CP008743.1"/>
</dbReference>
<dbReference type="EMBL" id="CP008743">
    <property type="protein sequence ID" value="ARN84525.1"/>
    <property type="molecule type" value="Genomic_DNA"/>
</dbReference>
<protein>
    <recommendedName>
        <fullName evidence="3">Flagellar protein FlgJ N-terminal domain-containing protein</fullName>
    </recommendedName>
</protein>
<dbReference type="KEGG" id="naf:GQ61_03400"/>
<dbReference type="OrthoDB" id="7862954at2"/>
<proteinExistence type="predicted"/>
<evidence type="ECO:0000313" key="1">
    <source>
        <dbReference type="EMBL" id="ARN84525.1"/>
    </source>
</evidence>
<organism evidence="1 2">
    <name type="scientific">Candidatus Nucleicultrix amoebiphila FS5</name>
    <dbReference type="NCBI Taxonomy" id="1414854"/>
    <lineage>
        <taxon>Bacteria</taxon>
        <taxon>Pseudomonadati</taxon>
        <taxon>Pseudomonadota</taxon>
        <taxon>Alphaproteobacteria</taxon>
        <taxon>Holosporales</taxon>
        <taxon>Candidatus Nucleicultricaceae</taxon>
        <taxon>Candidatus Nucleicultrix</taxon>
    </lineage>
</organism>
<dbReference type="AlphaFoldDB" id="A0A1W6N3T9"/>
<accession>A0A1W6N3T9</accession>